<gene>
    <name evidence="2" type="ORF">MIMGU_mgv1a024924mg</name>
</gene>
<evidence type="ECO:0000313" key="2">
    <source>
        <dbReference type="EMBL" id="EYU22592.1"/>
    </source>
</evidence>
<reference evidence="2 3" key="1">
    <citation type="journal article" date="2013" name="Proc. Natl. Acad. Sci. U.S.A.">
        <title>Fine-scale variation in meiotic recombination in Mimulus inferred from population shotgun sequencing.</title>
        <authorList>
            <person name="Hellsten U."/>
            <person name="Wright K.M."/>
            <person name="Jenkins J."/>
            <person name="Shu S."/>
            <person name="Yuan Y."/>
            <person name="Wessler S.R."/>
            <person name="Schmutz J."/>
            <person name="Willis J.H."/>
            <person name="Rokhsar D.S."/>
        </authorList>
    </citation>
    <scope>NUCLEOTIDE SEQUENCE [LARGE SCALE GENOMIC DNA]</scope>
    <source>
        <strain evidence="3">cv. DUN x IM62</strain>
    </source>
</reference>
<dbReference type="EMBL" id="KI632201">
    <property type="protein sequence ID" value="EYU22592.1"/>
    <property type="molecule type" value="Genomic_DNA"/>
</dbReference>
<evidence type="ECO:0000256" key="1">
    <source>
        <dbReference type="SAM" id="Phobius"/>
    </source>
</evidence>
<feature type="transmembrane region" description="Helical" evidence="1">
    <location>
        <begin position="80"/>
        <end position="100"/>
    </location>
</feature>
<evidence type="ECO:0000313" key="3">
    <source>
        <dbReference type="Proteomes" id="UP000030748"/>
    </source>
</evidence>
<protein>
    <submittedName>
        <fullName evidence="2">Uncharacterized protein</fullName>
    </submittedName>
</protein>
<keyword evidence="3" id="KW-1185">Reference proteome</keyword>
<name>A0A022Q1V3_ERYGU</name>
<dbReference type="AlphaFoldDB" id="A0A022Q1V3"/>
<dbReference type="Proteomes" id="UP000030748">
    <property type="component" value="Unassembled WGS sequence"/>
</dbReference>
<feature type="transmembrane region" description="Helical" evidence="1">
    <location>
        <begin position="106"/>
        <end position="125"/>
    </location>
</feature>
<sequence>MPGRSSLCLHPIIEMIRDQELGKSVFNLGAPITVALLITKGGGKSHTVLDYCVLTGLLAGCVAIWNGISFRATFPHAANVVEQLGIIMVLMSFNGLVGSALPVDLAWVPVLCGGLSVLPFVVAALTPPPSEETSAVDNC</sequence>
<organism evidence="2 3">
    <name type="scientific">Erythranthe guttata</name>
    <name type="common">Yellow monkey flower</name>
    <name type="synonym">Mimulus guttatus</name>
    <dbReference type="NCBI Taxonomy" id="4155"/>
    <lineage>
        <taxon>Eukaryota</taxon>
        <taxon>Viridiplantae</taxon>
        <taxon>Streptophyta</taxon>
        <taxon>Embryophyta</taxon>
        <taxon>Tracheophyta</taxon>
        <taxon>Spermatophyta</taxon>
        <taxon>Magnoliopsida</taxon>
        <taxon>eudicotyledons</taxon>
        <taxon>Gunneridae</taxon>
        <taxon>Pentapetalae</taxon>
        <taxon>asterids</taxon>
        <taxon>lamiids</taxon>
        <taxon>Lamiales</taxon>
        <taxon>Phrymaceae</taxon>
        <taxon>Erythranthe</taxon>
    </lineage>
</organism>
<accession>A0A022Q1V3</accession>
<dbReference type="PhylomeDB" id="A0A022Q1V3"/>
<proteinExistence type="predicted"/>
<keyword evidence="1" id="KW-0472">Membrane</keyword>
<keyword evidence="1" id="KW-0812">Transmembrane</keyword>
<feature type="transmembrane region" description="Helical" evidence="1">
    <location>
        <begin position="48"/>
        <end position="68"/>
    </location>
</feature>
<dbReference type="eggNOG" id="ENOG502S7MP">
    <property type="taxonomic scope" value="Eukaryota"/>
</dbReference>
<keyword evidence="1" id="KW-1133">Transmembrane helix</keyword>